<keyword evidence="2" id="KW-0378">Hydrolase</keyword>
<dbReference type="SUPFAM" id="SSF56784">
    <property type="entry name" value="HAD-like"/>
    <property type="match status" value="1"/>
</dbReference>
<dbReference type="PANTHER" id="PTHR10000">
    <property type="entry name" value="PHOSPHOSERINE PHOSPHATASE"/>
    <property type="match status" value="1"/>
</dbReference>
<dbReference type="EMBL" id="DXFQ01000114">
    <property type="protein sequence ID" value="HIX20205.1"/>
    <property type="molecule type" value="Genomic_DNA"/>
</dbReference>
<dbReference type="GO" id="GO:0005829">
    <property type="term" value="C:cytosol"/>
    <property type="evidence" value="ECO:0007669"/>
    <property type="project" value="TreeGrafter"/>
</dbReference>
<sequence>MNPTADPAAASCREGQAPPGQAAPFQGPCRWLISLDYDGTLRAENGSPVPAEFLQLMSRWRPLGVRWGINTGRALPLLVRELRQCCRYMPDFICTCERYSYWQKGDGILLPATELNEQTTRANLALRQRMAPQLHRELDRLMKRHPDIEWLIDPADPLSILTPDSDTMEKLVPLLRPIQREFPGVSTQRAGRFMRFSDARFNKGTALANVADAWQVAPQRLVIIGDGHNDLDAFSLFPEAFCAAPGGAHPEIVAYLREHGGYLSRGPGVMEALGHWARLRLNQAL</sequence>
<evidence type="ECO:0000313" key="3">
    <source>
        <dbReference type="Proteomes" id="UP000823964"/>
    </source>
</evidence>
<proteinExistence type="predicted"/>
<dbReference type="Gene3D" id="3.40.50.1000">
    <property type="entry name" value="HAD superfamily/HAD-like"/>
    <property type="match status" value="1"/>
</dbReference>
<evidence type="ECO:0000256" key="1">
    <source>
        <dbReference type="SAM" id="MobiDB-lite"/>
    </source>
</evidence>
<dbReference type="AlphaFoldDB" id="A0A9D1VBW7"/>
<protein>
    <submittedName>
        <fullName evidence="2">HAD hydrolase family protein</fullName>
    </submittedName>
</protein>
<name>A0A9D1VBW7_9BACT</name>
<gene>
    <name evidence="2" type="ORF">H9862_06375</name>
</gene>
<dbReference type="Gene3D" id="3.30.1240.10">
    <property type="match status" value="1"/>
</dbReference>
<comment type="caution">
    <text evidence="2">The sequence shown here is derived from an EMBL/GenBank/DDBJ whole genome shotgun (WGS) entry which is preliminary data.</text>
</comment>
<evidence type="ECO:0000313" key="2">
    <source>
        <dbReference type="EMBL" id="HIX20205.1"/>
    </source>
</evidence>
<dbReference type="GO" id="GO:0016791">
    <property type="term" value="F:phosphatase activity"/>
    <property type="evidence" value="ECO:0007669"/>
    <property type="project" value="TreeGrafter"/>
</dbReference>
<dbReference type="PANTHER" id="PTHR10000:SF8">
    <property type="entry name" value="HAD SUPERFAMILY HYDROLASE-LIKE, TYPE 3"/>
    <property type="match status" value="1"/>
</dbReference>
<dbReference type="Proteomes" id="UP000823964">
    <property type="component" value="Unassembled WGS sequence"/>
</dbReference>
<dbReference type="InterPro" id="IPR036412">
    <property type="entry name" value="HAD-like_sf"/>
</dbReference>
<dbReference type="GO" id="GO:0000287">
    <property type="term" value="F:magnesium ion binding"/>
    <property type="evidence" value="ECO:0007669"/>
    <property type="project" value="TreeGrafter"/>
</dbReference>
<reference evidence="2" key="1">
    <citation type="journal article" date="2021" name="PeerJ">
        <title>Extensive microbial diversity within the chicken gut microbiome revealed by metagenomics and culture.</title>
        <authorList>
            <person name="Gilroy R."/>
            <person name="Ravi A."/>
            <person name="Getino M."/>
            <person name="Pursley I."/>
            <person name="Horton D.L."/>
            <person name="Alikhan N.F."/>
            <person name="Baker D."/>
            <person name="Gharbi K."/>
            <person name="Hall N."/>
            <person name="Watson M."/>
            <person name="Adriaenssens E.M."/>
            <person name="Foster-Nyarko E."/>
            <person name="Jarju S."/>
            <person name="Secka A."/>
            <person name="Antonio M."/>
            <person name="Oren A."/>
            <person name="Chaudhuri R.R."/>
            <person name="La Ragione R."/>
            <person name="Hildebrand F."/>
            <person name="Pallen M.J."/>
        </authorList>
    </citation>
    <scope>NUCLEOTIDE SEQUENCE</scope>
    <source>
        <strain evidence="2">14975</strain>
    </source>
</reference>
<feature type="region of interest" description="Disordered" evidence="1">
    <location>
        <begin position="1"/>
        <end position="23"/>
    </location>
</feature>
<dbReference type="InterPro" id="IPR023214">
    <property type="entry name" value="HAD_sf"/>
</dbReference>
<organism evidence="2 3">
    <name type="scientific">Candidatus Akkermansia intestinigallinarum</name>
    <dbReference type="NCBI Taxonomy" id="2838431"/>
    <lineage>
        <taxon>Bacteria</taxon>
        <taxon>Pseudomonadati</taxon>
        <taxon>Verrucomicrobiota</taxon>
        <taxon>Verrucomicrobiia</taxon>
        <taxon>Verrucomicrobiales</taxon>
        <taxon>Akkermansiaceae</taxon>
        <taxon>Akkermansia</taxon>
    </lineage>
</organism>
<accession>A0A9D1VBW7</accession>
<reference evidence="2" key="2">
    <citation type="submission" date="2021-04" db="EMBL/GenBank/DDBJ databases">
        <authorList>
            <person name="Gilroy R."/>
        </authorList>
    </citation>
    <scope>NUCLEOTIDE SEQUENCE</scope>
    <source>
        <strain evidence="2">14975</strain>
    </source>
</reference>
<dbReference type="Pfam" id="PF08282">
    <property type="entry name" value="Hydrolase_3"/>
    <property type="match status" value="1"/>
</dbReference>